<evidence type="ECO:0000313" key="14">
    <source>
        <dbReference type="Proteomes" id="UP000046395"/>
    </source>
</evidence>
<dbReference type="PANTHER" id="PTHR11893">
    <property type="entry name" value="INNEXIN"/>
    <property type="match status" value="1"/>
</dbReference>
<comment type="subcellular location">
    <subcellularLocation>
        <location evidence="1">Cell junction</location>
        <location evidence="1">Gap junction</location>
    </subcellularLocation>
    <subcellularLocation>
        <location evidence="2 12">Cell membrane</location>
        <topology evidence="2 12">Multi-pass membrane protein</topology>
    </subcellularLocation>
</comment>
<dbReference type="STRING" id="70415.A0A5S6QDB5"/>
<dbReference type="PANTHER" id="PTHR11893:SF45">
    <property type="entry name" value="INNEXIN"/>
    <property type="match status" value="1"/>
</dbReference>
<evidence type="ECO:0000256" key="4">
    <source>
        <dbReference type="ARBA" id="ARBA00022475"/>
    </source>
</evidence>
<comment type="caution">
    <text evidence="12">Lacks conserved residue(s) required for the propagation of feature annotation.</text>
</comment>
<protein>
    <recommendedName>
        <fullName evidence="12">Innexin</fullName>
    </recommendedName>
</protein>
<evidence type="ECO:0000256" key="12">
    <source>
        <dbReference type="RuleBase" id="RU010713"/>
    </source>
</evidence>
<evidence type="ECO:0000256" key="7">
    <source>
        <dbReference type="ARBA" id="ARBA00022949"/>
    </source>
</evidence>
<sequence length="408" mass="48523">MFFVDSFLKSLTPQNDDDIVDRLNYYYTPIVIAIFSLTLSAKQYVGQPIQCWVPAQFTGAWEQYTENYCFVQNTYFLQLTHPIPIEYDERDRREIGYYQWVPFILALQAFLFYLPCLIWKLTNWYSGISVQTIASMAMDSGNMDADTREKNVRTVATHIRQSLELQRELRTTGKLCGFLVYGKHYGAYVTSLYLFIKFLYILNVFLQFVLLNKFLGPQYTFWGFEILRDLAYGREWQESGHFPRVTMCDFDVRVLGNLHRWTVQCVLMINMFNEKIYLFLWWWFLIVSIVTVLNFLYWIGVTMSQRSQFHFISRYLRVSDNVSDSLPEQRLINRFLRHVLRPDGVFLLRIIATNAGDIVTTDLVHELWQQYREKQRYPTPPTMPAKKDYEFDSADQDSYRNEKVPLTN</sequence>
<dbReference type="AlphaFoldDB" id="A0A5S6QDB5"/>
<dbReference type="Proteomes" id="UP000046395">
    <property type="component" value="Unassembled WGS sequence"/>
</dbReference>
<feature type="region of interest" description="Disordered" evidence="13">
    <location>
        <begin position="376"/>
        <end position="408"/>
    </location>
</feature>
<keyword evidence="8 12" id="KW-1133">Transmembrane helix</keyword>
<evidence type="ECO:0000256" key="9">
    <source>
        <dbReference type="ARBA" id="ARBA00023065"/>
    </source>
</evidence>
<feature type="transmembrane region" description="Helical" evidence="12">
    <location>
        <begin position="100"/>
        <end position="121"/>
    </location>
</feature>
<evidence type="ECO:0000256" key="2">
    <source>
        <dbReference type="ARBA" id="ARBA00004651"/>
    </source>
</evidence>
<evidence type="ECO:0000256" key="1">
    <source>
        <dbReference type="ARBA" id="ARBA00004610"/>
    </source>
</evidence>
<evidence type="ECO:0000256" key="5">
    <source>
        <dbReference type="ARBA" id="ARBA00022692"/>
    </source>
</evidence>
<evidence type="ECO:0000256" key="6">
    <source>
        <dbReference type="ARBA" id="ARBA00022868"/>
    </source>
</evidence>
<evidence type="ECO:0000256" key="13">
    <source>
        <dbReference type="SAM" id="MobiDB-lite"/>
    </source>
</evidence>
<feature type="transmembrane region" description="Helical" evidence="12">
    <location>
        <begin position="192"/>
        <end position="211"/>
    </location>
</feature>
<name>A0A5S6QDB5_TRIMR</name>
<dbReference type="InterPro" id="IPR000990">
    <property type="entry name" value="Innexin"/>
</dbReference>
<keyword evidence="3 12" id="KW-0813">Transport</keyword>
<keyword evidence="6" id="KW-0303">Gap junction</keyword>
<comment type="function">
    <text evidence="12">Structural component of the gap junctions.</text>
</comment>
<proteinExistence type="inferred from homology"/>
<keyword evidence="9 12" id="KW-0406">Ion transport</keyword>
<evidence type="ECO:0000256" key="11">
    <source>
        <dbReference type="ARBA" id="ARBA00023303"/>
    </source>
</evidence>
<keyword evidence="14" id="KW-1185">Reference proteome</keyword>
<organism evidence="14 15">
    <name type="scientific">Trichuris muris</name>
    <name type="common">Mouse whipworm</name>
    <dbReference type="NCBI Taxonomy" id="70415"/>
    <lineage>
        <taxon>Eukaryota</taxon>
        <taxon>Metazoa</taxon>
        <taxon>Ecdysozoa</taxon>
        <taxon>Nematoda</taxon>
        <taxon>Enoplea</taxon>
        <taxon>Dorylaimia</taxon>
        <taxon>Trichinellida</taxon>
        <taxon>Trichuridae</taxon>
        <taxon>Trichuris</taxon>
    </lineage>
</organism>
<evidence type="ECO:0000256" key="3">
    <source>
        <dbReference type="ARBA" id="ARBA00022448"/>
    </source>
</evidence>
<dbReference type="GO" id="GO:0034220">
    <property type="term" value="P:monoatomic ion transmembrane transport"/>
    <property type="evidence" value="ECO:0007669"/>
    <property type="project" value="UniProtKB-KW"/>
</dbReference>
<dbReference type="GO" id="GO:0005243">
    <property type="term" value="F:gap junction channel activity"/>
    <property type="evidence" value="ECO:0007669"/>
    <property type="project" value="TreeGrafter"/>
</dbReference>
<reference evidence="15" key="1">
    <citation type="submission" date="2019-12" db="UniProtKB">
        <authorList>
            <consortium name="WormBaseParasite"/>
        </authorList>
    </citation>
    <scope>IDENTIFICATION</scope>
</reference>
<dbReference type="PROSITE" id="PS51013">
    <property type="entry name" value="PANNEXIN"/>
    <property type="match status" value="1"/>
</dbReference>
<evidence type="ECO:0000256" key="10">
    <source>
        <dbReference type="ARBA" id="ARBA00023136"/>
    </source>
</evidence>
<gene>
    <name evidence="12" type="primary">inx</name>
</gene>
<keyword evidence="7" id="KW-0965">Cell junction</keyword>
<dbReference type="GO" id="GO:0005886">
    <property type="term" value="C:plasma membrane"/>
    <property type="evidence" value="ECO:0007669"/>
    <property type="project" value="UniProtKB-SubCell"/>
</dbReference>
<feature type="transmembrane region" description="Helical" evidence="12">
    <location>
        <begin position="276"/>
        <end position="299"/>
    </location>
</feature>
<dbReference type="Pfam" id="PF00876">
    <property type="entry name" value="Innexin"/>
    <property type="match status" value="1"/>
</dbReference>
<comment type="similarity">
    <text evidence="12">Belongs to the pannexin family.</text>
</comment>
<keyword evidence="10 12" id="KW-0472">Membrane</keyword>
<dbReference type="PRINTS" id="PR01262">
    <property type="entry name" value="INNEXIN"/>
</dbReference>
<evidence type="ECO:0000313" key="15">
    <source>
        <dbReference type="WBParaSite" id="TMUE_1000005218.1"/>
    </source>
</evidence>
<keyword evidence="4" id="KW-1003">Cell membrane</keyword>
<evidence type="ECO:0000256" key="8">
    <source>
        <dbReference type="ARBA" id="ARBA00022989"/>
    </source>
</evidence>
<feature type="compositionally biased region" description="Basic and acidic residues" evidence="13">
    <location>
        <begin position="397"/>
        <end position="408"/>
    </location>
</feature>
<dbReference type="GO" id="GO:0005921">
    <property type="term" value="C:gap junction"/>
    <property type="evidence" value="ECO:0007669"/>
    <property type="project" value="UniProtKB-SubCell"/>
</dbReference>
<dbReference type="WBParaSite" id="TMUE_1000005218.1">
    <property type="protein sequence ID" value="TMUE_1000005218.1"/>
    <property type="gene ID" value="WBGene00285183"/>
</dbReference>
<keyword evidence="5 12" id="KW-0812">Transmembrane</keyword>
<accession>A0A5S6QDB5</accession>
<keyword evidence="11 12" id="KW-0407">Ion channel</keyword>